<reference evidence="3" key="3">
    <citation type="submission" date="2024-09" db="EMBL/GenBank/DDBJ databases">
        <authorList>
            <person name="Sun Q."/>
            <person name="Mori K."/>
        </authorList>
    </citation>
    <scope>NUCLEOTIDE SEQUENCE</scope>
    <source>
        <strain evidence="3">PCU 347</strain>
    </source>
</reference>
<evidence type="ECO:0000313" key="4">
    <source>
        <dbReference type="Proteomes" id="UP001595824"/>
    </source>
</evidence>
<gene>
    <name evidence="2" type="ORF">ACFPC0_01420</name>
    <name evidence="3" type="ORF">ACFPC0_10505</name>
</gene>
<evidence type="ECO:0000313" key="2">
    <source>
        <dbReference type="EMBL" id="MFC4326510.1"/>
    </source>
</evidence>
<name>A0ABV8TC91_9ACTN</name>
<dbReference type="RefSeq" id="WP_381736578.1">
    <property type="nucleotide sequence ID" value="NZ_JBHSDP010000004.1"/>
</dbReference>
<dbReference type="EMBL" id="JBHSDP010000010">
    <property type="protein sequence ID" value="MFC4328255.1"/>
    <property type="molecule type" value="Genomic_DNA"/>
</dbReference>
<feature type="region of interest" description="Disordered" evidence="1">
    <location>
        <begin position="42"/>
        <end position="61"/>
    </location>
</feature>
<reference evidence="4" key="2">
    <citation type="journal article" date="2019" name="Int. J. Syst. Evol. Microbiol.">
        <title>The Global Catalogue of Microorganisms (GCM) 10K type strain sequencing project: providing services to taxonomists for standard genome sequencing and annotation.</title>
        <authorList>
            <consortium name="The Broad Institute Genomics Platform"/>
            <consortium name="The Broad Institute Genome Sequencing Center for Infectious Disease"/>
            <person name="Wu L."/>
            <person name="Ma J."/>
        </authorList>
    </citation>
    <scope>NUCLEOTIDE SEQUENCE [LARGE SCALE GENOMIC DNA]</scope>
    <source>
        <strain evidence="4">PCU 347</strain>
    </source>
</reference>
<protein>
    <submittedName>
        <fullName evidence="3">Uncharacterized protein</fullName>
    </submittedName>
</protein>
<dbReference type="Proteomes" id="UP001595824">
    <property type="component" value="Unassembled WGS sequence"/>
</dbReference>
<reference evidence="3" key="1">
    <citation type="journal article" date="2014" name="Int. J. Syst. Evol. Microbiol.">
        <title>Complete genome of a new Firmicutes species belonging to the dominant human colonic microbiota ('Ruminococcus bicirculans') reveals two chromosomes and a selective capacity to utilize plant glucans.</title>
        <authorList>
            <consortium name="NISC Comparative Sequencing Program"/>
            <person name="Wegmann U."/>
            <person name="Louis P."/>
            <person name="Goesmann A."/>
            <person name="Henrissat B."/>
            <person name="Duncan S.H."/>
            <person name="Flint H.J."/>
        </authorList>
    </citation>
    <scope>NUCLEOTIDE SEQUENCE</scope>
    <source>
        <strain evidence="3">PCU 347</strain>
    </source>
</reference>
<dbReference type="EMBL" id="JBHSDP010000004">
    <property type="protein sequence ID" value="MFC4326510.1"/>
    <property type="molecule type" value="Genomic_DNA"/>
</dbReference>
<keyword evidence="4" id="KW-1185">Reference proteome</keyword>
<proteinExistence type="predicted"/>
<evidence type="ECO:0000313" key="3">
    <source>
        <dbReference type="EMBL" id="MFC4328255.1"/>
    </source>
</evidence>
<evidence type="ECO:0000256" key="1">
    <source>
        <dbReference type="SAM" id="MobiDB-lite"/>
    </source>
</evidence>
<comment type="caution">
    <text evidence="3">The sequence shown here is derived from an EMBL/GenBank/DDBJ whole genome shotgun (WGS) entry which is preliminary data.</text>
</comment>
<sequence>MQLVRPVICAYCDQPIRTAQPYDTPETGSGVAGPADRTIGACQPAAPQQTAPEQTPWWQRQ</sequence>
<accession>A0ABV8TC91</accession>
<organism evidence="3 4">
    <name type="scientific">Streptomyces andamanensis</name>
    <dbReference type="NCBI Taxonomy" id="1565035"/>
    <lineage>
        <taxon>Bacteria</taxon>
        <taxon>Bacillati</taxon>
        <taxon>Actinomycetota</taxon>
        <taxon>Actinomycetes</taxon>
        <taxon>Kitasatosporales</taxon>
        <taxon>Streptomycetaceae</taxon>
        <taxon>Streptomyces</taxon>
    </lineage>
</organism>